<dbReference type="RefSeq" id="WP_039748089.1">
    <property type="nucleotide sequence ID" value="NZ_JTCM02000017.1"/>
</dbReference>
<comment type="caution">
    <text evidence="1">The sequence shown here is derived from an EMBL/GenBank/DDBJ whole genome shotgun (WGS) entry which is preliminary data.</text>
</comment>
<accession>A0A846H8J7</accession>
<sequence>MSRITILDLSFCESEISGSSQIQGGIGITVNSPTGAWSVSASSAHSQGYYTDHFFDKETGSYGYVIGAYVSGAVAGAVAGAVSDGTQYVSTYSGTTAY</sequence>
<evidence type="ECO:0000313" key="1">
    <source>
        <dbReference type="EMBL" id="NEU73004.1"/>
    </source>
</evidence>
<keyword evidence="2" id="KW-1185">Reference proteome</keyword>
<dbReference type="AlphaFoldDB" id="A0A846H8J7"/>
<dbReference type="Proteomes" id="UP000031549">
    <property type="component" value="Unassembled WGS sequence"/>
</dbReference>
<name>A0A846H8J7_9CYAN</name>
<organism evidence="1 2">
    <name type="scientific">Hassallia byssoidea VB512170</name>
    <dbReference type="NCBI Taxonomy" id="1304833"/>
    <lineage>
        <taxon>Bacteria</taxon>
        <taxon>Bacillati</taxon>
        <taxon>Cyanobacteriota</taxon>
        <taxon>Cyanophyceae</taxon>
        <taxon>Nostocales</taxon>
        <taxon>Tolypothrichaceae</taxon>
        <taxon>Hassallia</taxon>
    </lineage>
</organism>
<evidence type="ECO:0000313" key="2">
    <source>
        <dbReference type="Proteomes" id="UP000031549"/>
    </source>
</evidence>
<proteinExistence type="predicted"/>
<dbReference type="EMBL" id="JTCM02000017">
    <property type="protein sequence ID" value="NEU73004.1"/>
    <property type="molecule type" value="Genomic_DNA"/>
</dbReference>
<reference evidence="1 2" key="1">
    <citation type="journal article" date="2015" name="Genome Announc.">
        <title>Draft Genome Sequence of Cyanobacterium Hassallia byssoidea Strain VB512170, Isolated from Monuments in India.</title>
        <authorList>
            <person name="Singh D."/>
            <person name="Chandrababunaidu M.M."/>
            <person name="Panda A."/>
            <person name="Sen D."/>
            <person name="Bhattacharyya S."/>
            <person name="Adhikary S.P."/>
            <person name="Tripathy S."/>
        </authorList>
    </citation>
    <scope>NUCLEOTIDE SEQUENCE [LARGE SCALE GENOMIC DNA]</scope>
    <source>
        <strain evidence="1 2">VB512170</strain>
    </source>
</reference>
<gene>
    <name evidence="1" type="ORF">PI95_010650</name>
</gene>
<protein>
    <submittedName>
        <fullName evidence="1">Uncharacterized protein</fullName>
    </submittedName>
</protein>